<dbReference type="PROSITE" id="PS50076">
    <property type="entry name" value="DNAJ_2"/>
    <property type="match status" value="1"/>
</dbReference>
<dbReference type="PROSITE" id="PS51074">
    <property type="entry name" value="DPH_MB"/>
    <property type="match status" value="1"/>
</dbReference>
<protein>
    <recommendedName>
        <fullName evidence="6">Diphthamide biosynthesis protein 4</fullName>
    </recommendedName>
</protein>
<dbReference type="Pfam" id="PF00226">
    <property type="entry name" value="DnaJ"/>
    <property type="match status" value="1"/>
</dbReference>
<dbReference type="EMBL" id="MU865297">
    <property type="protein sequence ID" value="KAK4230619.1"/>
    <property type="molecule type" value="Genomic_DNA"/>
</dbReference>
<dbReference type="PANTHER" id="PTHR21454">
    <property type="entry name" value="DPH3 HOMOLOG-RELATED"/>
    <property type="match status" value="1"/>
</dbReference>
<name>A0AAN7BVW2_9PEZI</name>
<reference evidence="15" key="2">
    <citation type="submission" date="2023-05" db="EMBL/GenBank/DDBJ databases">
        <authorList>
            <consortium name="Lawrence Berkeley National Laboratory"/>
            <person name="Steindorff A."/>
            <person name="Hensen N."/>
            <person name="Bonometti L."/>
            <person name="Westerberg I."/>
            <person name="Brannstrom I.O."/>
            <person name="Guillou S."/>
            <person name="Cros-Aarteil S."/>
            <person name="Calhoun S."/>
            <person name="Haridas S."/>
            <person name="Kuo A."/>
            <person name="Mondo S."/>
            <person name="Pangilinan J."/>
            <person name="Riley R."/>
            <person name="Labutti K."/>
            <person name="Andreopoulos B."/>
            <person name="Lipzen A."/>
            <person name="Chen C."/>
            <person name="Yanf M."/>
            <person name="Daum C."/>
            <person name="Ng V."/>
            <person name="Clum A."/>
            <person name="Ohm R."/>
            <person name="Martin F."/>
            <person name="Silar P."/>
            <person name="Natvig D."/>
            <person name="Lalanne C."/>
            <person name="Gautier V."/>
            <person name="Ament-Velasquez S.L."/>
            <person name="Kruys A."/>
            <person name="Hutchinson M.I."/>
            <person name="Powell A.J."/>
            <person name="Barry K."/>
            <person name="Miller A.N."/>
            <person name="Grigoriev I.V."/>
            <person name="Debuchy R."/>
            <person name="Gladieux P."/>
            <person name="Thoren M.H."/>
            <person name="Johannesson H."/>
        </authorList>
    </citation>
    <scope>NUCLEOTIDE SEQUENCE</scope>
    <source>
        <strain evidence="15">CBS 990.96</strain>
    </source>
</reference>
<dbReference type="Pfam" id="PF05207">
    <property type="entry name" value="Zn_ribbon_CSL"/>
    <property type="match status" value="1"/>
</dbReference>
<dbReference type="AlphaFoldDB" id="A0AAN7BVW2"/>
<feature type="domain" description="J" evidence="13">
    <location>
        <begin position="5"/>
        <end position="77"/>
    </location>
</feature>
<evidence type="ECO:0000256" key="1">
    <source>
        <dbReference type="ARBA" id="ARBA00003474"/>
    </source>
</evidence>
<evidence type="ECO:0000313" key="16">
    <source>
        <dbReference type="Proteomes" id="UP001301958"/>
    </source>
</evidence>
<dbReference type="InterPro" id="IPR036869">
    <property type="entry name" value="J_dom_sf"/>
</dbReference>
<dbReference type="GO" id="GO:0046872">
    <property type="term" value="F:metal ion binding"/>
    <property type="evidence" value="ECO:0007669"/>
    <property type="project" value="UniProtKB-KW"/>
</dbReference>
<proteinExistence type="inferred from homology"/>
<keyword evidence="8" id="KW-0479">Metal-binding</keyword>
<evidence type="ECO:0000256" key="5">
    <source>
        <dbReference type="ARBA" id="ARBA00006169"/>
    </source>
</evidence>
<evidence type="ECO:0000259" key="13">
    <source>
        <dbReference type="PROSITE" id="PS50076"/>
    </source>
</evidence>
<dbReference type="GO" id="GO:0005737">
    <property type="term" value="C:cytoplasm"/>
    <property type="evidence" value="ECO:0007669"/>
    <property type="project" value="UniProtKB-SubCell"/>
</dbReference>
<evidence type="ECO:0000256" key="11">
    <source>
        <dbReference type="ARBA" id="ARBA00023242"/>
    </source>
</evidence>
<keyword evidence="11" id="KW-0539">Nucleus</keyword>
<keyword evidence="16" id="KW-1185">Reference proteome</keyword>
<dbReference type="GO" id="GO:0005634">
    <property type="term" value="C:nucleus"/>
    <property type="evidence" value="ECO:0007669"/>
    <property type="project" value="UniProtKB-SubCell"/>
</dbReference>
<evidence type="ECO:0000256" key="6">
    <source>
        <dbReference type="ARBA" id="ARBA00021797"/>
    </source>
</evidence>
<gene>
    <name evidence="15" type="ORF">QBC38DRAFT_468340</name>
</gene>
<accession>A0AAN7BVW2</accession>
<comment type="function">
    <text evidence="1">Required for the first step of diphthamide biosynthesis, the transfer of 3-amino-3-carboxypropyl from S-adenosyl-L-methionine to a histidine residue. Diphthamide is a post-translational modification of histidine which occurs in elongation factor 2.</text>
</comment>
<evidence type="ECO:0000256" key="10">
    <source>
        <dbReference type="ARBA" id="ARBA00023004"/>
    </source>
</evidence>
<dbReference type="GO" id="GO:0017183">
    <property type="term" value="P:protein histidyl modification to diphthamide"/>
    <property type="evidence" value="ECO:0007669"/>
    <property type="project" value="InterPro"/>
</dbReference>
<dbReference type="SMART" id="SM00271">
    <property type="entry name" value="DnaJ"/>
    <property type="match status" value="1"/>
</dbReference>
<dbReference type="PANTHER" id="PTHR21454:SF46">
    <property type="entry name" value="DIPHTHAMIDE BIOSYNTHESIS PROTEIN 4"/>
    <property type="match status" value="1"/>
</dbReference>
<dbReference type="Gene3D" id="1.10.287.110">
    <property type="entry name" value="DnaJ domain"/>
    <property type="match status" value="1"/>
</dbReference>
<dbReference type="SUPFAM" id="SSF144217">
    <property type="entry name" value="CSL zinc finger"/>
    <property type="match status" value="1"/>
</dbReference>
<evidence type="ECO:0000313" key="15">
    <source>
        <dbReference type="EMBL" id="KAK4230619.1"/>
    </source>
</evidence>
<feature type="region of interest" description="Disordered" evidence="12">
    <location>
        <begin position="1"/>
        <end position="23"/>
    </location>
</feature>
<dbReference type="InterPro" id="IPR044248">
    <property type="entry name" value="DPH3/4-like"/>
</dbReference>
<sequence>MTSPTHYQILSLPQSPPPTPQSLKKSYRLALLSNHPDKTKSSISPSTKKPKYTIDQISLAYATLSSPQLKQAYDKYLLLTQNNNNSNSTELPKFQTGIEIIDLDDLDYDDSRNQWYRSCRCGNPRGYLFGEEDLEDAADLGELMVGCADCSLWLRVHFAVVEEEEDENKKKQHQETVMC</sequence>
<keyword evidence="9" id="KW-0862">Zinc</keyword>
<keyword evidence="10" id="KW-0408">Iron</keyword>
<dbReference type="SUPFAM" id="SSF46565">
    <property type="entry name" value="Chaperone J-domain"/>
    <property type="match status" value="1"/>
</dbReference>
<comment type="subcellular location">
    <subcellularLocation>
        <location evidence="3">Cytoplasm</location>
    </subcellularLocation>
    <subcellularLocation>
        <location evidence="2">Nucleus</location>
    </subcellularLocation>
</comment>
<keyword evidence="7" id="KW-0963">Cytoplasm</keyword>
<evidence type="ECO:0000256" key="9">
    <source>
        <dbReference type="ARBA" id="ARBA00022833"/>
    </source>
</evidence>
<evidence type="ECO:0000256" key="12">
    <source>
        <dbReference type="SAM" id="MobiDB-lite"/>
    </source>
</evidence>
<dbReference type="InterPro" id="IPR007872">
    <property type="entry name" value="DPH_MB_dom"/>
</dbReference>
<feature type="domain" description="DPH-type MB" evidence="14">
    <location>
        <begin position="97"/>
        <end position="159"/>
    </location>
</feature>
<evidence type="ECO:0000256" key="7">
    <source>
        <dbReference type="ARBA" id="ARBA00022490"/>
    </source>
</evidence>
<evidence type="ECO:0000259" key="14">
    <source>
        <dbReference type="PROSITE" id="PS51074"/>
    </source>
</evidence>
<dbReference type="Gene3D" id="3.10.660.10">
    <property type="entry name" value="DPH Zinc finger"/>
    <property type="match status" value="1"/>
</dbReference>
<evidence type="ECO:0000256" key="4">
    <source>
        <dbReference type="ARBA" id="ARBA00005156"/>
    </source>
</evidence>
<comment type="caution">
    <text evidence="15">The sequence shown here is derived from an EMBL/GenBank/DDBJ whole genome shotgun (WGS) entry which is preliminary data.</text>
</comment>
<dbReference type="InterPro" id="IPR001623">
    <property type="entry name" value="DnaJ_domain"/>
</dbReference>
<dbReference type="Proteomes" id="UP001301958">
    <property type="component" value="Unassembled WGS sequence"/>
</dbReference>
<evidence type="ECO:0000256" key="8">
    <source>
        <dbReference type="ARBA" id="ARBA00022723"/>
    </source>
</evidence>
<comment type="similarity">
    <text evidence="5">Belongs to the DPH4 family.</text>
</comment>
<evidence type="ECO:0000256" key="2">
    <source>
        <dbReference type="ARBA" id="ARBA00004123"/>
    </source>
</evidence>
<organism evidence="15 16">
    <name type="scientific">Podospora fimiseda</name>
    <dbReference type="NCBI Taxonomy" id="252190"/>
    <lineage>
        <taxon>Eukaryota</taxon>
        <taxon>Fungi</taxon>
        <taxon>Dikarya</taxon>
        <taxon>Ascomycota</taxon>
        <taxon>Pezizomycotina</taxon>
        <taxon>Sordariomycetes</taxon>
        <taxon>Sordariomycetidae</taxon>
        <taxon>Sordariales</taxon>
        <taxon>Podosporaceae</taxon>
        <taxon>Podospora</taxon>
    </lineage>
</organism>
<dbReference type="InterPro" id="IPR036671">
    <property type="entry name" value="DPH_MB_sf"/>
</dbReference>
<evidence type="ECO:0000256" key="3">
    <source>
        <dbReference type="ARBA" id="ARBA00004496"/>
    </source>
</evidence>
<comment type="pathway">
    <text evidence="4">Protein modification; peptidyl-diphthamide biosynthesis.</text>
</comment>
<reference evidence="15" key="1">
    <citation type="journal article" date="2023" name="Mol. Phylogenet. Evol.">
        <title>Genome-scale phylogeny and comparative genomics of the fungal order Sordariales.</title>
        <authorList>
            <person name="Hensen N."/>
            <person name="Bonometti L."/>
            <person name="Westerberg I."/>
            <person name="Brannstrom I.O."/>
            <person name="Guillou S."/>
            <person name="Cros-Aarteil S."/>
            <person name="Calhoun S."/>
            <person name="Haridas S."/>
            <person name="Kuo A."/>
            <person name="Mondo S."/>
            <person name="Pangilinan J."/>
            <person name="Riley R."/>
            <person name="LaButti K."/>
            <person name="Andreopoulos B."/>
            <person name="Lipzen A."/>
            <person name="Chen C."/>
            <person name="Yan M."/>
            <person name="Daum C."/>
            <person name="Ng V."/>
            <person name="Clum A."/>
            <person name="Steindorff A."/>
            <person name="Ohm R.A."/>
            <person name="Martin F."/>
            <person name="Silar P."/>
            <person name="Natvig D.O."/>
            <person name="Lalanne C."/>
            <person name="Gautier V."/>
            <person name="Ament-Velasquez S.L."/>
            <person name="Kruys A."/>
            <person name="Hutchinson M.I."/>
            <person name="Powell A.J."/>
            <person name="Barry K."/>
            <person name="Miller A.N."/>
            <person name="Grigoriev I.V."/>
            <person name="Debuchy R."/>
            <person name="Gladieux P."/>
            <person name="Hiltunen Thoren M."/>
            <person name="Johannesson H."/>
        </authorList>
    </citation>
    <scope>NUCLEOTIDE SEQUENCE</scope>
    <source>
        <strain evidence="15">CBS 990.96</strain>
    </source>
</reference>